<gene>
    <name evidence="2" type="ORF">Aph01nite_43700</name>
</gene>
<protein>
    <submittedName>
        <fullName evidence="2">Uncharacterized protein</fullName>
    </submittedName>
</protein>
<reference evidence="2" key="1">
    <citation type="submission" date="2021-01" db="EMBL/GenBank/DDBJ databases">
        <title>Whole genome shotgun sequence of Acrocarpospora phusangensis NBRC 108782.</title>
        <authorList>
            <person name="Komaki H."/>
            <person name="Tamura T."/>
        </authorList>
    </citation>
    <scope>NUCLEOTIDE SEQUENCE</scope>
    <source>
        <strain evidence="2">NBRC 108782</strain>
    </source>
</reference>
<dbReference type="RefSeq" id="WP_204042751.1">
    <property type="nucleotide sequence ID" value="NZ_BOOA01000035.1"/>
</dbReference>
<keyword evidence="3" id="KW-1185">Reference proteome</keyword>
<evidence type="ECO:0000313" key="3">
    <source>
        <dbReference type="Proteomes" id="UP000640052"/>
    </source>
</evidence>
<feature type="compositionally biased region" description="Acidic residues" evidence="1">
    <location>
        <begin position="53"/>
        <end position="67"/>
    </location>
</feature>
<name>A0A919US27_9ACTN</name>
<dbReference type="EMBL" id="BOOA01000035">
    <property type="protein sequence ID" value="GIH26060.1"/>
    <property type="molecule type" value="Genomic_DNA"/>
</dbReference>
<dbReference type="Proteomes" id="UP000640052">
    <property type="component" value="Unassembled WGS sequence"/>
</dbReference>
<feature type="region of interest" description="Disordered" evidence="1">
    <location>
        <begin position="1"/>
        <end position="81"/>
    </location>
</feature>
<dbReference type="AlphaFoldDB" id="A0A919US27"/>
<organism evidence="2 3">
    <name type="scientific">Acrocarpospora phusangensis</name>
    <dbReference type="NCBI Taxonomy" id="1070424"/>
    <lineage>
        <taxon>Bacteria</taxon>
        <taxon>Bacillati</taxon>
        <taxon>Actinomycetota</taxon>
        <taxon>Actinomycetes</taxon>
        <taxon>Streptosporangiales</taxon>
        <taxon>Streptosporangiaceae</taxon>
        <taxon>Acrocarpospora</taxon>
    </lineage>
</organism>
<sequence length="154" mass="15866">MSDAKGRCPECGTDDVRLTNAGRLYKHPGSDGEACLGTGQEPAPADAVVPVDLVDEDPDDWGDEPSEDAGKPEPTAADSAGSASVYDWVLPIQQPALYLDDVAWHYANAQAAAAAAEAAGHTVAGEAKCTSIQANEDGTGLDLTYTVPLEAPRG</sequence>
<proteinExistence type="predicted"/>
<comment type="caution">
    <text evidence="2">The sequence shown here is derived from an EMBL/GenBank/DDBJ whole genome shotgun (WGS) entry which is preliminary data.</text>
</comment>
<accession>A0A919US27</accession>
<feature type="compositionally biased region" description="Low complexity" evidence="1">
    <location>
        <begin position="41"/>
        <end position="52"/>
    </location>
</feature>
<evidence type="ECO:0000256" key="1">
    <source>
        <dbReference type="SAM" id="MobiDB-lite"/>
    </source>
</evidence>
<evidence type="ECO:0000313" key="2">
    <source>
        <dbReference type="EMBL" id="GIH26060.1"/>
    </source>
</evidence>